<gene>
    <name evidence="1" type="ORF">LTRI10_LOCUS35571</name>
</gene>
<reference evidence="1 2" key="1">
    <citation type="submission" date="2024-04" db="EMBL/GenBank/DDBJ databases">
        <authorList>
            <person name="Fracassetti M."/>
        </authorList>
    </citation>
    <scope>NUCLEOTIDE SEQUENCE [LARGE SCALE GENOMIC DNA]</scope>
</reference>
<dbReference type="AlphaFoldDB" id="A0AAV2FAZ0"/>
<dbReference type="EMBL" id="OZ034819">
    <property type="protein sequence ID" value="CAL1395117.1"/>
    <property type="molecule type" value="Genomic_DNA"/>
</dbReference>
<sequence>MGGRDLVMLPFRHSGTRSSRADFAVTIHESRPQTSSRSVCTMVVFWLGKLSVSPLLLLHEVRALSPPIRGRNLGLPGRDLHLDA</sequence>
<evidence type="ECO:0000313" key="2">
    <source>
        <dbReference type="Proteomes" id="UP001497516"/>
    </source>
</evidence>
<proteinExistence type="predicted"/>
<name>A0AAV2FAZ0_9ROSI</name>
<keyword evidence="2" id="KW-1185">Reference proteome</keyword>
<organism evidence="1 2">
    <name type="scientific">Linum trigynum</name>
    <dbReference type="NCBI Taxonomy" id="586398"/>
    <lineage>
        <taxon>Eukaryota</taxon>
        <taxon>Viridiplantae</taxon>
        <taxon>Streptophyta</taxon>
        <taxon>Embryophyta</taxon>
        <taxon>Tracheophyta</taxon>
        <taxon>Spermatophyta</taxon>
        <taxon>Magnoliopsida</taxon>
        <taxon>eudicotyledons</taxon>
        <taxon>Gunneridae</taxon>
        <taxon>Pentapetalae</taxon>
        <taxon>rosids</taxon>
        <taxon>fabids</taxon>
        <taxon>Malpighiales</taxon>
        <taxon>Linaceae</taxon>
        <taxon>Linum</taxon>
    </lineage>
</organism>
<protein>
    <submittedName>
        <fullName evidence="1">Uncharacterized protein</fullName>
    </submittedName>
</protein>
<evidence type="ECO:0000313" key="1">
    <source>
        <dbReference type="EMBL" id="CAL1395117.1"/>
    </source>
</evidence>
<dbReference type="Proteomes" id="UP001497516">
    <property type="component" value="Chromosome 6"/>
</dbReference>
<accession>A0AAV2FAZ0</accession>